<dbReference type="InterPro" id="IPR014729">
    <property type="entry name" value="Rossmann-like_a/b/a_fold"/>
</dbReference>
<feature type="domain" description="UspA" evidence="2">
    <location>
        <begin position="7"/>
        <end position="143"/>
    </location>
</feature>
<dbReference type="Proteomes" id="UP000305888">
    <property type="component" value="Chromosome"/>
</dbReference>
<evidence type="ECO:0000259" key="2">
    <source>
        <dbReference type="Pfam" id="PF00582"/>
    </source>
</evidence>
<dbReference type="PANTHER" id="PTHR46268:SF6">
    <property type="entry name" value="UNIVERSAL STRESS PROTEIN UP12"/>
    <property type="match status" value="1"/>
</dbReference>
<dbReference type="SUPFAM" id="SSF52402">
    <property type="entry name" value="Adenine nucleotide alpha hydrolases-like"/>
    <property type="match status" value="1"/>
</dbReference>
<dbReference type="Pfam" id="PF00582">
    <property type="entry name" value="Usp"/>
    <property type="match status" value="1"/>
</dbReference>
<dbReference type="KEGG" id="ppru:FDP22_04155"/>
<dbReference type="CDD" id="cd00293">
    <property type="entry name" value="USP-like"/>
    <property type="match status" value="1"/>
</dbReference>
<dbReference type="AlphaFoldDB" id="A0A5B8FGM2"/>
<keyword evidence="4" id="KW-1185">Reference proteome</keyword>
<comment type="similarity">
    <text evidence="1">Belongs to the universal stress protein A family.</text>
</comment>
<reference evidence="3 4" key="1">
    <citation type="submission" date="2019-06" db="EMBL/GenBank/DDBJ databases">
        <title>Genome sequence of Rhodobacteraceae bacterium D4M1.</title>
        <authorList>
            <person name="Cao J."/>
        </authorList>
    </citation>
    <scope>NUCLEOTIDE SEQUENCE [LARGE SCALE GENOMIC DNA]</scope>
    <source>
        <strain evidence="3 4">D4M1</strain>
    </source>
</reference>
<evidence type="ECO:0000313" key="4">
    <source>
        <dbReference type="Proteomes" id="UP000305888"/>
    </source>
</evidence>
<protein>
    <submittedName>
        <fullName evidence="3">Universal stress protein</fullName>
    </submittedName>
</protein>
<dbReference type="Gene3D" id="3.40.50.620">
    <property type="entry name" value="HUPs"/>
    <property type="match status" value="1"/>
</dbReference>
<gene>
    <name evidence="3" type="ORF">FDP22_04155</name>
</gene>
<dbReference type="RefSeq" id="WP_138578523.1">
    <property type="nucleotide sequence ID" value="NZ_CP040818.1"/>
</dbReference>
<dbReference type="OrthoDB" id="5186731at2"/>
<proteinExistence type="inferred from homology"/>
<organism evidence="3 4">
    <name type="scientific">Paroceanicella profunda</name>
    <dbReference type="NCBI Taxonomy" id="2579971"/>
    <lineage>
        <taxon>Bacteria</taxon>
        <taxon>Pseudomonadati</taxon>
        <taxon>Pseudomonadota</taxon>
        <taxon>Alphaproteobacteria</taxon>
        <taxon>Rhodobacterales</taxon>
        <taxon>Paracoccaceae</taxon>
        <taxon>Paroceanicella</taxon>
    </lineage>
</organism>
<name>A0A5B8FGM2_9RHOB</name>
<dbReference type="PANTHER" id="PTHR46268">
    <property type="entry name" value="STRESS RESPONSE PROTEIN NHAX"/>
    <property type="match status" value="1"/>
</dbReference>
<accession>A0A5B8FGM2</accession>
<evidence type="ECO:0000313" key="3">
    <source>
        <dbReference type="EMBL" id="QDL91048.1"/>
    </source>
</evidence>
<dbReference type="InterPro" id="IPR006016">
    <property type="entry name" value="UspA"/>
</dbReference>
<sequence length="143" mass="15704">MTQETFVVAYSGDDMNVVDYASERAQKAGARLFLVHVLEWSPYSFLTPEELEQRHVRRREELSRAHSAVLDPVLKLLADKGIPAEGEIRYGSVVDLVIETVKKLEATMVFVGRTTSSSMSARVFGTVSLGLAQAAPVPTVIVP</sequence>
<dbReference type="EMBL" id="CP040818">
    <property type="protein sequence ID" value="QDL91048.1"/>
    <property type="molecule type" value="Genomic_DNA"/>
</dbReference>
<evidence type="ECO:0000256" key="1">
    <source>
        <dbReference type="ARBA" id="ARBA00008791"/>
    </source>
</evidence>